<organism evidence="1">
    <name type="scientific">Timema douglasi</name>
    <name type="common">Walking stick</name>
    <dbReference type="NCBI Taxonomy" id="61478"/>
    <lineage>
        <taxon>Eukaryota</taxon>
        <taxon>Metazoa</taxon>
        <taxon>Ecdysozoa</taxon>
        <taxon>Arthropoda</taxon>
        <taxon>Hexapoda</taxon>
        <taxon>Insecta</taxon>
        <taxon>Pterygota</taxon>
        <taxon>Neoptera</taxon>
        <taxon>Polyneoptera</taxon>
        <taxon>Phasmatodea</taxon>
        <taxon>Timematodea</taxon>
        <taxon>Timematoidea</taxon>
        <taxon>Timematidae</taxon>
        <taxon>Timema</taxon>
    </lineage>
</organism>
<gene>
    <name evidence="1" type="ORF">TDIB3V08_LOCUS7655</name>
</gene>
<dbReference type="EMBL" id="OA568375">
    <property type="protein sequence ID" value="CAD7201456.1"/>
    <property type="molecule type" value="Genomic_DNA"/>
</dbReference>
<dbReference type="AlphaFoldDB" id="A0A7R8VR47"/>
<name>A0A7R8VR47_TIMDO</name>
<proteinExistence type="predicted"/>
<evidence type="ECO:0000313" key="1">
    <source>
        <dbReference type="EMBL" id="CAD7201456.1"/>
    </source>
</evidence>
<reference evidence="1" key="1">
    <citation type="submission" date="2020-11" db="EMBL/GenBank/DDBJ databases">
        <authorList>
            <person name="Tran Van P."/>
        </authorList>
    </citation>
    <scope>NUCLEOTIDE SEQUENCE</scope>
</reference>
<protein>
    <submittedName>
        <fullName evidence="1">Uncharacterized protein</fullName>
    </submittedName>
</protein>
<accession>A0A7R8VR47</accession>
<sequence>MLFNSPTRPITITFCFFTSLGFVNQSGLDEMEQKIVSQRKHVSMDSILLAIRSAEIYFKGGQSTLTKLLKVTGFKWQKDCAKRIRFLREYLQHIWSKDVDHCERLIKEDWDRETRPPIIINLAEDDVDQHLREGRVDKHLGKKSPWSTWLRFEPRTSSYEQPNMILKLNSGTQQFSP</sequence>